<reference evidence="1 2" key="1">
    <citation type="submission" date="2024-01" db="EMBL/GenBank/DDBJ databases">
        <title>Genome mining of biosynthetic gene clusters to explore secondary metabolites of Streptomyces sp.</title>
        <authorList>
            <person name="Baig A."/>
            <person name="Ajitkumar Shintre N."/>
            <person name="Kumar H."/>
            <person name="Anbarasu A."/>
            <person name="Ramaiah S."/>
        </authorList>
    </citation>
    <scope>NUCLEOTIDE SEQUENCE [LARGE SCALE GENOMIC DNA]</scope>
    <source>
        <strain evidence="1 2">A03</strain>
    </source>
</reference>
<evidence type="ECO:0000313" key="2">
    <source>
        <dbReference type="Proteomes" id="UP001585018"/>
    </source>
</evidence>
<name>A0ABV5D9J5_9ACTN</name>
<sequence length="171" mass="19483">MKYSSDPQLRQLALEAAQHVTTDAGRMHKDDFLDDLCARIHERADLEGAVLKKAAQGLMRDLGERRSPRRNKRTGGLYHPESIIKLGNGIWVWMKHTTPTDMTQWGLISSRNTVRTITAAADTQQYIHERTDAFRSHPGISSLHPLEESVFHYQQDTLDDDFLDTDDLADL</sequence>
<comment type="caution">
    <text evidence="1">The sequence shown here is derived from an EMBL/GenBank/DDBJ whole genome shotgun (WGS) entry which is preliminary data.</text>
</comment>
<dbReference type="EMBL" id="JAYMRR010000004">
    <property type="protein sequence ID" value="MFB8749170.1"/>
    <property type="molecule type" value="Genomic_DNA"/>
</dbReference>
<dbReference type="Proteomes" id="UP001585018">
    <property type="component" value="Unassembled WGS sequence"/>
</dbReference>
<proteinExistence type="predicted"/>
<evidence type="ECO:0000313" key="1">
    <source>
        <dbReference type="EMBL" id="MFB8749170.1"/>
    </source>
</evidence>
<organism evidence="1 2">
    <name type="scientific">Streptomyces parvulus</name>
    <dbReference type="NCBI Taxonomy" id="146923"/>
    <lineage>
        <taxon>Bacteria</taxon>
        <taxon>Bacillati</taxon>
        <taxon>Actinomycetota</taxon>
        <taxon>Actinomycetes</taxon>
        <taxon>Kitasatosporales</taxon>
        <taxon>Streptomycetaceae</taxon>
        <taxon>Streptomyces</taxon>
    </lineage>
</organism>
<gene>
    <name evidence="1" type="ORF">VSS30_10200</name>
</gene>
<accession>A0ABV5D9J5</accession>
<dbReference type="RefSeq" id="WP_361647164.1">
    <property type="nucleotide sequence ID" value="NZ_JAYMRR010000004.1"/>
</dbReference>
<protein>
    <submittedName>
        <fullName evidence="1">Uncharacterized protein</fullName>
    </submittedName>
</protein>
<keyword evidence="2" id="KW-1185">Reference proteome</keyword>